<keyword evidence="1" id="KW-0472">Membrane</keyword>
<organism evidence="2 3">
    <name type="scientific">Ophiobolus disseminans</name>
    <dbReference type="NCBI Taxonomy" id="1469910"/>
    <lineage>
        <taxon>Eukaryota</taxon>
        <taxon>Fungi</taxon>
        <taxon>Dikarya</taxon>
        <taxon>Ascomycota</taxon>
        <taxon>Pezizomycotina</taxon>
        <taxon>Dothideomycetes</taxon>
        <taxon>Pleosporomycetidae</taxon>
        <taxon>Pleosporales</taxon>
        <taxon>Pleosporineae</taxon>
        <taxon>Phaeosphaeriaceae</taxon>
        <taxon>Ophiobolus</taxon>
    </lineage>
</organism>
<gene>
    <name evidence="2" type="ORF">CC86DRAFT_35712</name>
</gene>
<protein>
    <submittedName>
        <fullName evidence="2">Uncharacterized protein</fullName>
    </submittedName>
</protein>
<dbReference type="AlphaFoldDB" id="A0A6A6ZY97"/>
<evidence type="ECO:0000313" key="2">
    <source>
        <dbReference type="EMBL" id="KAF2825843.1"/>
    </source>
</evidence>
<sequence length="214" mass="23512">MAARRTFHQLSKEIIKLTSRKQKTFQLGVIITILYSIFTLAHPSTSFLPIIPIALLTTATTLYLILGFVRHALATLSGDHLPSTVAGVVQPYNPNVPVSPLAFNILNVLSTFAALYVSLVVLFNIEVLLLLPLVLKQRAYSYLHKELGTPVVGPVFMTQMCRSAFKFLDDMFTPWTAARGVRNGIGGVVGEQVVAGTAQSEGFVVAVKWLLRMR</sequence>
<feature type="transmembrane region" description="Helical" evidence="1">
    <location>
        <begin position="24"/>
        <end position="41"/>
    </location>
</feature>
<name>A0A6A6ZY97_9PLEO</name>
<reference evidence="2" key="1">
    <citation type="journal article" date="2020" name="Stud. Mycol.">
        <title>101 Dothideomycetes genomes: a test case for predicting lifestyles and emergence of pathogens.</title>
        <authorList>
            <person name="Haridas S."/>
            <person name="Albert R."/>
            <person name="Binder M."/>
            <person name="Bloem J."/>
            <person name="Labutti K."/>
            <person name="Salamov A."/>
            <person name="Andreopoulos B."/>
            <person name="Baker S."/>
            <person name="Barry K."/>
            <person name="Bills G."/>
            <person name="Bluhm B."/>
            <person name="Cannon C."/>
            <person name="Castanera R."/>
            <person name="Culley D."/>
            <person name="Daum C."/>
            <person name="Ezra D."/>
            <person name="Gonzalez J."/>
            <person name="Henrissat B."/>
            <person name="Kuo A."/>
            <person name="Liang C."/>
            <person name="Lipzen A."/>
            <person name="Lutzoni F."/>
            <person name="Magnuson J."/>
            <person name="Mondo S."/>
            <person name="Nolan M."/>
            <person name="Ohm R."/>
            <person name="Pangilinan J."/>
            <person name="Park H.-J."/>
            <person name="Ramirez L."/>
            <person name="Alfaro M."/>
            <person name="Sun H."/>
            <person name="Tritt A."/>
            <person name="Yoshinaga Y."/>
            <person name="Zwiers L.-H."/>
            <person name="Turgeon B."/>
            <person name="Goodwin S."/>
            <person name="Spatafora J."/>
            <person name="Crous P."/>
            <person name="Grigoriev I."/>
        </authorList>
    </citation>
    <scope>NUCLEOTIDE SEQUENCE</scope>
    <source>
        <strain evidence="2">CBS 113818</strain>
    </source>
</reference>
<dbReference type="OrthoDB" id="10616026at2759"/>
<accession>A0A6A6ZY97</accession>
<keyword evidence="1" id="KW-0812">Transmembrane</keyword>
<dbReference type="EMBL" id="MU006227">
    <property type="protein sequence ID" value="KAF2825843.1"/>
    <property type="molecule type" value="Genomic_DNA"/>
</dbReference>
<evidence type="ECO:0000313" key="3">
    <source>
        <dbReference type="Proteomes" id="UP000799424"/>
    </source>
</evidence>
<keyword evidence="3" id="KW-1185">Reference proteome</keyword>
<proteinExistence type="predicted"/>
<feature type="transmembrane region" description="Helical" evidence="1">
    <location>
        <begin position="47"/>
        <end position="66"/>
    </location>
</feature>
<feature type="transmembrane region" description="Helical" evidence="1">
    <location>
        <begin position="112"/>
        <end position="135"/>
    </location>
</feature>
<keyword evidence="1" id="KW-1133">Transmembrane helix</keyword>
<dbReference type="Proteomes" id="UP000799424">
    <property type="component" value="Unassembled WGS sequence"/>
</dbReference>
<evidence type="ECO:0000256" key="1">
    <source>
        <dbReference type="SAM" id="Phobius"/>
    </source>
</evidence>